<dbReference type="EMBL" id="CP075566">
    <property type="protein sequence ID" value="QVW26900.1"/>
    <property type="molecule type" value="Genomic_DNA"/>
</dbReference>
<keyword evidence="2" id="KW-1185">Reference proteome</keyword>
<evidence type="ECO:0000313" key="2">
    <source>
        <dbReference type="Proteomes" id="UP000681155"/>
    </source>
</evidence>
<dbReference type="PROSITE" id="PS51257">
    <property type="entry name" value="PROKAR_LIPOPROTEIN"/>
    <property type="match status" value="1"/>
</dbReference>
<evidence type="ECO:0008006" key="3">
    <source>
        <dbReference type="Google" id="ProtNLM"/>
    </source>
</evidence>
<protein>
    <recommendedName>
        <fullName evidence="3">Lipoprotein</fullName>
    </recommendedName>
</protein>
<accession>A0ABX8F6B1</accession>
<sequence length="469" mass="51547">MDTGRTKELFAVSILFRLTGAVFTVALTGCALQGNGMADYYKRKAAERQVQNQAMATRVQARPLPLDTTIKLGKTLLLTIDLPAEGTEPATQARLFASCDSSKVSMDYRSGKDWSDPYVLPEDPARNMPRQMCQAVRDSAWKQLPGDSEDVVLLDPGTLGMENSRRSIWAGIDYGRTRVDESEGESYDSQFERVEFDCSTRQASTRLVYRIGDKGLLPPPLQPLDSALDKEQRARLIGTVCAEPANLAQLTTLVIRKKLPPNLLTPELPAPLLAQLSALPQGRPAHTLSHLQFTYNAASPLVPSAVVYDRPMDVYLQPGPAHGIWREQATGVLGNERVTLRWRGLIELAATSRTQLAGKTDQRSLLTRIDLEGDWQNVKPGSAIAYSKNFTESTGKPFVQKFECSVGESLPATQTVASLQGMARKVTCATNSALKTSNVYLYLEAYDLFVETTDSSTLMVQVNTLRAAE</sequence>
<reference evidence="1 2" key="1">
    <citation type="submission" date="2021-05" db="EMBL/GenBank/DDBJ databases">
        <title>Complete genome of the cytokinin-producing biocontrol strain Pseudomonas fluorescens G20-18.</title>
        <authorList>
            <person name="Nielsen T.K."/>
            <person name="Mekureyaw M.F."/>
            <person name="Hansen L.H."/>
            <person name="Nicolaisen M.H."/>
            <person name="Roitsch T.G."/>
            <person name="Hennessy R.C."/>
        </authorList>
    </citation>
    <scope>NUCLEOTIDE SEQUENCE [LARGE SCALE GENOMIC DNA]</scope>
    <source>
        <strain evidence="1 2">G20-18</strain>
    </source>
</reference>
<dbReference type="Proteomes" id="UP000681155">
    <property type="component" value="Chromosome"/>
</dbReference>
<name>A0ABX8F6B1_9PSED</name>
<organism evidence="1 2">
    <name type="scientific">Pseudomonas hormoni</name>
    <dbReference type="NCBI Taxonomy" id="3093767"/>
    <lineage>
        <taxon>Bacteria</taxon>
        <taxon>Pseudomonadati</taxon>
        <taxon>Pseudomonadota</taxon>
        <taxon>Gammaproteobacteria</taxon>
        <taxon>Pseudomonadales</taxon>
        <taxon>Pseudomonadaceae</taxon>
        <taxon>Pseudomonas</taxon>
    </lineage>
</organism>
<gene>
    <name evidence="1" type="ORF">KJF94_14835</name>
</gene>
<evidence type="ECO:0000313" key="1">
    <source>
        <dbReference type="EMBL" id="QVW26900.1"/>
    </source>
</evidence>
<proteinExistence type="predicted"/>